<evidence type="ECO:0000313" key="2">
    <source>
        <dbReference type="Proteomes" id="UP001295444"/>
    </source>
</evidence>
<sequence>MCVPGKSLVENQEGMNCCCEGEYSISRNGGQVNRFTEDKLELRGQIPIWLRMVTKRRLMLPIIFRGDTLITSISDVRPCDTGKNVEQYYQTGMERQKIRNH</sequence>
<evidence type="ECO:0000313" key="1">
    <source>
        <dbReference type="EMBL" id="CAH2221311.1"/>
    </source>
</evidence>
<protein>
    <submittedName>
        <fullName evidence="1">Uncharacterized protein</fullName>
    </submittedName>
</protein>
<reference evidence="1" key="1">
    <citation type="submission" date="2022-03" db="EMBL/GenBank/DDBJ databases">
        <authorList>
            <person name="Alioto T."/>
            <person name="Alioto T."/>
            <person name="Gomez Garrido J."/>
        </authorList>
    </citation>
    <scope>NUCLEOTIDE SEQUENCE</scope>
</reference>
<dbReference type="Proteomes" id="UP001295444">
    <property type="component" value="Chromosome 01"/>
</dbReference>
<keyword evidence="2" id="KW-1185">Reference proteome</keyword>
<dbReference type="AlphaFoldDB" id="A0AAD1VJG5"/>
<gene>
    <name evidence="1" type="ORF">PECUL_23A038539</name>
</gene>
<proteinExistence type="predicted"/>
<dbReference type="EMBL" id="OW240912">
    <property type="protein sequence ID" value="CAH2221311.1"/>
    <property type="molecule type" value="Genomic_DNA"/>
</dbReference>
<name>A0AAD1VJG5_PELCU</name>
<organism evidence="1 2">
    <name type="scientific">Pelobates cultripes</name>
    <name type="common">Western spadefoot toad</name>
    <dbReference type="NCBI Taxonomy" id="61616"/>
    <lineage>
        <taxon>Eukaryota</taxon>
        <taxon>Metazoa</taxon>
        <taxon>Chordata</taxon>
        <taxon>Craniata</taxon>
        <taxon>Vertebrata</taxon>
        <taxon>Euteleostomi</taxon>
        <taxon>Amphibia</taxon>
        <taxon>Batrachia</taxon>
        <taxon>Anura</taxon>
        <taxon>Pelobatoidea</taxon>
        <taxon>Pelobatidae</taxon>
        <taxon>Pelobates</taxon>
    </lineage>
</organism>
<accession>A0AAD1VJG5</accession>